<protein>
    <submittedName>
        <fullName evidence="1">Uncharacterized protein</fullName>
    </submittedName>
</protein>
<dbReference type="GeneID" id="87809773"/>
<sequence length="359" mass="42774">MDDPNDPRGKKYHQASPLFIDHTDYYLLVDIPRTACSHPKCFRPRCYSTELEEEYDVCAYHHFMRVTSAPFASLYSVPLSNACNTHTMVKIIWPDHPTTLDYSYEIKQLQSALEASNLVTTFKWYRSPHRENYETIKEWMDDIQRDNCLDTYTWMNNVEFYAYLLLRDSDEDDEEDDDERTQEEQNDYVLRTMMCLLTVQFHQRLANGMVGLGRPPSPPFTLLLDEEVFRIIDRLNDSKLIQYHYRWSYRADYEEVIEWLDDMNRQTLCRGLACPEYVPVLHIVNHEFYLYLLGRLCAGVHKQTAQLGEFEGDRPRIMSPRHIRMTLRHLMVAQFYQYIRAGYRHVRTPNGGFVWESPR</sequence>
<accession>A0AAF1BS73</accession>
<reference evidence="1" key="1">
    <citation type="submission" date="2023-10" db="EMBL/GenBank/DDBJ databases">
        <authorList>
            <person name="Noh H."/>
        </authorList>
    </citation>
    <scope>NUCLEOTIDE SEQUENCE</scope>
    <source>
        <strain evidence="1">DUCC4014</strain>
    </source>
</reference>
<keyword evidence="2" id="KW-1185">Reference proteome</keyword>
<dbReference type="EMBL" id="CP086717">
    <property type="protein sequence ID" value="WOO83068.1"/>
    <property type="molecule type" value="Genomic_DNA"/>
</dbReference>
<name>A0AAF1BS73_9TREE</name>
<dbReference type="AlphaFoldDB" id="A0AAF1BS73"/>
<evidence type="ECO:0000313" key="1">
    <source>
        <dbReference type="EMBL" id="WOO83068.1"/>
    </source>
</evidence>
<evidence type="ECO:0000313" key="2">
    <source>
        <dbReference type="Proteomes" id="UP000827549"/>
    </source>
</evidence>
<proteinExistence type="predicted"/>
<dbReference type="Proteomes" id="UP000827549">
    <property type="component" value="Chromosome 4"/>
</dbReference>
<gene>
    <name evidence="1" type="ORF">LOC62_04G006551</name>
</gene>
<organism evidence="1 2">
    <name type="scientific">Vanrija pseudolonga</name>
    <dbReference type="NCBI Taxonomy" id="143232"/>
    <lineage>
        <taxon>Eukaryota</taxon>
        <taxon>Fungi</taxon>
        <taxon>Dikarya</taxon>
        <taxon>Basidiomycota</taxon>
        <taxon>Agaricomycotina</taxon>
        <taxon>Tremellomycetes</taxon>
        <taxon>Trichosporonales</taxon>
        <taxon>Trichosporonaceae</taxon>
        <taxon>Vanrija</taxon>
    </lineage>
</organism>
<dbReference type="RefSeq" id="XP_062629100.1">
    <property type="nucleotide sequence ID" value="XM_062773116.1"/>
</dbReference>